<name>A0A840ASW8_9HYPH</name>
<dbReference type="RefSeq" id="WP_183399816.1">
    <property type="nucleotide sequence ID" value="NZ_JACIDS010000004.1"/>
</dbReference>
<keyword evidence="3" id="KW-1185">Reference proteome</keyword>
<evidence type="ECO:0000313" key="3">
    <source>
        <dbReference type="Proteomes" id="UP000553963"/>
    </source>
</evidence>
<comment type="caution">
    <text evidence="2">The sequence shown here is derived from an EMBL/GenBank/DDBJ whole genome shotgun (WGS) entry which is preliminary data.</text>
</comment>
<feature type="signal peptide" evidence="1">
    <location>
        <begin position="1"/>
        <end position="26"/>
    </location>
</feature>
<dbReference type="EMBL" id="JACIDS010000004">
    <property type="protein sequence ID" value="MBB3932157.1"/>
    <property type="molecule type" value="Genomic_DNA"/>
</dbReference>
<proteinExistence type="predicted"/>
<keyword evidence="1" id="KW-0732">Signal</keyword>
<accession>A0A840ASW8</accession>
<sequence>MRPTLSKLLALGFLAFATLTTSQASAAYTCMNPAICRAVCGSETCGKISARDPDMKALQSFKPAGQIAASPNSSAARQPYTCMNPAICKAVCGSTTC</sequence>
<dbReference type="Proteomes" id="UP000553963">
    <property type="component" value="Unassembled WGS sequence"/>
</dbReference>
<reference evidence="2 3" key="1">
    <citation type="submission" date="2020-08" db="EMBL/GenBank/DDBJ databases">
        <title>Genomic Encyclopedia of Type Strains, Phase IV (KMG-IV): sequencing the most valuable type-strain genomes for metagenomic binning, comparative biology and taxonomic classification.</title>
        <authorList>
            <person name="Goeker M."/>
        </authorList>
    </citation>
    <scope>NUCLEOTIDE SEQUENCE [LARGE SCALE GENOMIC DNA]</scope>
    <source>
        <strain evidence="2 3">DSM 25966</strain>
    </source>
</reference>
<gene>
    <name evidence="2" type="ORF">GGR25_003215</name>
</gene>
<protein>
    <submittedName>
        <fullName evidence="2">Uncharacterized protein</fullName>
    </submittedName>
</protein>
<organism evidence="2 3">
    <name type="scientific">Kaistia hirudinis</name>
    <dbReference type="NCBI Taxonomy" id="1293440"/>
    <lineage>
        <taxon>Bacteria</taxon>
        <taxon>Pseudomonadati</taxon>
        <taxon>Pseudomonadota</taxon>
        <taxon>Alphaproteobacteria</taxon>
        <taxon>Hyphomicrobiales</taxon>
        <taxon>Kaistiaceae</taxon>
        <taxon>Kaistia</taxon>
    </lineage>
</organism>
<evidence type="ECO:0000313" key="2">
    <source>
        <dbReference type="EMBL" id="MBB3932157.1"/>
    </source>
</evidence>
<dbReference type="AlphaFoldDB" id="A0A840ASW8"/>
<feature type="chain" id="PRO_5033024027" evidence="1">
    <location>
        <begin position="27"/>
        <end position="97"/>
    </location>
</feature>
<evidence type="ECO:0000256" key="1">
    <source>
        <dbReference type="SAM" id="SignalP"/>
    </source>
</evidence>